<dbReference type="AlphaFoldDB" id="A0AAD6TNQ3"/>
<protein>
    <submittedName>
        <fullName evidence="2">Uncharacterized protein</fullName>
    </submittedName>
</protein>
<feature type="region of interest" description="Disordered" evidence="1">
    <location>
        <begin position="108"/>
        <end position="149"/>
    </location>
</feature>
<proteinExistence type="predicted"/>
<accession>A0AAD6TNQ3</accession>
<sequence>MRPCGSLTSAERQWYTRRRDPDEGVGLDDEIDLEDWDAEMNRRETAGCGARTVTKGERKKTTREDRGYGRVGALCLSFIVVLPFDPLPRVILDIPLPSVTLALALPAPPQSPERVHREAPVQRRRRNSPRRTLGFPVVHPAQDGQERPGVVVRRTERRGVLLQVSASSQGGEIRVRWGD</sequence>
<organism evidence="2 3">
    <name type="scientific">Mycena belliarum</name>
    <dbReference type="NCBI Taxonomy" id="1033014"/>
    <lineage>
        <taxon>Eukaryota</taxon>
        <taxon>Fungi</taxon>
        <taxon>Dikarya</taxon>
        <taxon>Basidiomycota</taxon>
        <taxon>Agaricomycotina</taxon>
        <taxon>Agaricomycetes</taxon>
        <taxon>Agaricomycetidae</taxon>
        <taxon>Agaricales</taxon>
        <taxon>Marasmiineae</taxon>
        <taxon>Mycenaceae</taxon>
        <taxon>Mycena</taxon>
    </lineage>
</organism>
<evidence type="ECO:0000313" key="2">
    <source>
        <dbReference type="EMBL" id="KAJ7075063.1"/>
    </source>
</evidence>
<evidence type="ECO:0000256" key="1">
    <source>
        <dbReference type="SAM" id="MobiDB-lite"/>
    </source>
</evidence>
<feature type="region of interest" description="Disordered" evidence="1">
    <location>
        <begin position="1"/>
        <end position="28"/>
    </location>
</feature>
<name>A0AAD6TNQ3_9AGAR</name>
<feature type="compositionally biased region" description="Polar residues" evidence="1">
    <location>
        <begin position="1"/>
        <end position="11"/>
    </location>
</feature>
<reference evidence="2" key="1">
    <citation type="submission" date="2023-03" db="EMBL/GenBank/DDBJ databases">
        <title>Massive genome expansion in bonnet fungi (Mycena s.s.) driven by repeated elements and novel gene families across ecological guilds.</title>
        <authorList>
            <consortium name="Lawrence Berkeley National Laboratory"/>
            <person name="Harder C.B."/>
            <person name="Miyauchi S."/>
            <person name="Viragh M."/>
            <person name="Kuo A."/>
            <person name="Thoen E."/>
            <person name="Andreopoulos B."/>
            <person name="Lu D."/>
            <person name="Skrede I."/>
            <person name="Drula E."/>
            <person name="Henrissat B."/>
            <person name="Morin E."/>
            <person name="Kohler A."/>
            <person name="Barry K."/>
            <person name="LaButti K."/>
            <person name="Morin E."/>
            <person name="Salamov A."/>
            <person name="Lipzen A."/>
            <person name="Mereny Z."/>
            <person name="Hegedus B."/>
            <person name="Baldrian P."/>
            <person name="Stursova M."/>
            <person name="Weitz H."/>
            <person name="Taylor A."/>
            <person name="Grigoriev I.V."/>
            <person name="Nagy L.G."/>
            <person name="Martin F."/>
            <person name="Kauserud H."/>
        </authorList>
    </citation>
    <scope>NUCLEOTIDE SEQUENCE</scope>
    <source>
        <strain evidence="2">CBHHK173m</strain>
    </source>
</reference>
<gene>
    <name evidence="2" type="ORF">B0H15DRAFT_42857</name>
</gene>
<dbReference type="EMBL" id="JARJCN010000104">
    <property type="protein sequence ID" value="KAJ7075063.1"/>
    <property type="molecule type" value="Genomic_DNA"/>
</dbReference>
<comment type="caution">
    <text evidence="2">The sequence shown here is derived from an EMBL/GenBank/DDBJ whole genome shotgun (WGS) entry which is preliminary data.</text>
</comment>
<evidence type="ECO:0000313" key="3">
    <source>
        <dbReference type="Proteomes" id="UP001222325"/>
    </source>
</evidence>
<keyword evidence="3" id="KW-1185">Reference proteome</keyword>
<dbReference type="Proteomes" id="UP001222325">
    <property type="component" value="Unassembled WGS sequence"/>
</dbReference>